<evidence type="ECO:0000313" key="2">
    <source>
        <dbReference type="Proteomes" id="UP000215086"/>
    </source>
</evidence>
<keyword evidence="2" id="KW-1185">Reference proteome</keyword>
<gene>
    <name evidence="1" type="ORF">THTE_0317</name>
</gene>
<dbReference type="Proteomes" id="UP000215086">
    <property type="component" value="Chromosome"/>
</dbReference>
<dbReference type="EMBL" id="CP018477">
    <property type="protein sequence ID" value="ASV72919.1"/>
    <property type="molecule type" value="Genomic_DNA"/>
</dbReference>
<protein>
    <submittedName>
        <fullName evidence="1">Uncharacterized protein</fullName>
    </submittedName>
</protein>
<dbReference type="AlphaFoldDB" id="A0A286RAD6"/>
<evidence type="ECO:0000313" key="1">
    <source>
        <dbReference type="EMBL" id="ASV72919.1"/>
    </source>
</evidence>
<dbReference type="KEGG" id="ttf:THTE_0317"/>
<name>A0A286RAD6_9BACT</name>
<proteinExistence type="predicted"/>
<organism evidence="1 2">
    <name type="scientific">Thermogutta terrifontis</name>
    <dbReference type="NCBI Taxonomy" id="1331910"/>
    <lineage>
        <taxon>Bacteria</taxon>
        <taxon>Pseudomonadati</taxon>
        <taxon>Planctomycetota</taxon>
        <taxon>Planctomycetia</taxon>
        <taxon>Pirellulales</taxon>
        <taxon>Thermoguttaceae</taxon>
        <taxon>Thermogutta</taxon>
    </lineage>
</organism>
<sequence length="39" mass="4309">MKRPGGWVPVEMTGRHRSEYLENVHSSTGTSNGEPIPDV</sequence>
<accession>A0A286RAD6</accession>
<reference evidence="1 2" key="1">
    <citation type="journal article" name="Front. Microbiol.">
        <title>Sugar Metabolism of the First Thermophilic Planctomycete Thermogutta terrifontis: Comparative Genomic and Transcriptomic Approaches.</title>
        <authorList>
            <person name="Elcheninov A.G."/>
            <person name="Menzel P."/>
            <person name="Gudbergsdottir S.R."/>
            <person name="Slesarev A.I."/>
            <person name="Kadnikov V.V."/>
            <person name="Krogh A."/>
            <person name="Bonch-Osmolovskaya E.A."/>
            <person name="Peng X."/>
            <person name="Kublanov I.V."/>
        </authorList>
    </citation>
    <scope>NUCLEOTIDE SEQUENCE [LARGE SCALE GENOMIC DNA]</scope>
    <source>
        <strain evidence="1 2">R1</strain>
    </source>
</reference>